<keyword evidence="2" id="KW-1185">Reference proteome</keyword>
<dbReference type="Proteomes" id="UP001055811">
    <property type="component" value="Linkage Group LG01"/>
</dbReference>
<dbReference type="EMBL" id="CM042009">
    <property type="protein sequence ID" value="KAI3788771.1"/>
    <property type="molecule type" value="Genomic_DNA"/>
</dbReference>
<evidence type="ECO:0000313" key="1">
    <source>
        <dbReference type="EMBL" id="KAI3788771.1"/>
    </source>
</evidence>
<accession>A0ACB9H0H7</accession>
<reference evidence="2" key="1">
    <citation type="journal article" date="2022" name="Mol. Ecol. Resour.">
        <title>The genomes of chicory, endive, great burdock and yacon provide insights into Asteraceae palaeo-polyploidization history and plant inulin production.</title>
        <authorList>
            <person name="Fan W."/>
            <person name="Wang S."/>
            <person name="Wang H."/>
            <person name="Wang A."/>
            <person name="Jiang F."/>
            <person name="Liu H."/>
            <person name="Zhao H."/>
            <person name="Xu D."/>
            <person name="Zhang Y."/>
        </authorList>
    </citation>
    <scope>NUCLEOTIDE SEQUENCE [LARGE SCALE GENOMIC DNA]</scope>
    <source>
        <strain evidence="2">cv. Punajuju</strain>
    </source>
</reference>
<reference evidence="1 2" key="2">
    <citation type="journal article" date="2022" name="Mol. Ecol. Resour.">
        <title>The genomes of chicory, endive, great burdock and yacon provide insights into Asteraceae paleo-polyploidization history and plant inulin production.</title>
        <authorList>
            <person name="Fan W."/>
            <person name="Wang S."/>
            <person name="Wang H."/>
            <person name="Wang A."/>
            <person name="Jiang F."/>
            <person name="Liu H."/>
            <person name="Zhao H."/>
            <person name="Xu D."/>
            <person name="Zhang Y."/>
        </authorList>
    </citation>
    <scope>NUCLEOTIDE SEQUENCE [LARGE SCALE GENOMIC DNA]</scope>
    <source>
        <strain evidence="2">cv. Punajuju</strain>
        <tissue evidence="1">Leaves</tissue>
    </source>
</reference>
<organism evidence="1 2">
    <name type="scientific">Cichorium intybus</name>
    <name type="common">Chicory</name>
    <dbReference type="NCBI Taxonomy" id="13427"/>
    <lineage>
        <taxon>Eukaryota</taxon>
        <taxon>Viridiplantae</taxon>
        <taxon>Streptophyta</taxon>
        <taxon>Embryophyta</taxon>
        <taxon>Tracheophyta</taxon>
        <taxon>Spermatophyta</taxon>
        <taxon>Magnoliopsida</taxon>
        <taxon>eudicotyledons</taxon>
        <taxon>Gunneridae</taxon>
        <taxon>Pentapetalae</taxon>
        <taxon>asterids</taxon>
        <taxon>campanulids</taxon>
        <taxon>Asterales</taxon>
        <taxon>Asteraceae</taxon>
        <taxon>Cichorioideae</taxon>
        <taxon>Cichorieae</taxon>
        <taxon>Cichoriinae</taxon>
        <taxon>Cichorium</taxon>
    </lineage>
</organism>
<evidence type="ECO:0000313" key="2">
    <source>
        <dbReference type="Proteomes" id="UP001055811"/>
    </source>
</evidence>
<proteinExistence type="predicted"/>
<sequence length="449" mass="49792">MVYFDVSWTERIIIIQSTVKWTEERSTPESKDKMLLADSWIHSSSVHFRTFSLLWTTSLDAVLSTIFVGRESDMIPRFSVSETPGVTGDSMEIDGDPFHHSDANTKILDADVELSRHRISVFLSTHTAYELLPESGKVVALDVTLPVKQAFHILYEQGISVAPLWDHNVGRFVGILSPLDFILILRELGNHGSDLTEEELETHAISAWKEGKLQLTRKFDSNGPLNPRRLIDAGPHDSLKDVTMKLLQNKVATIPIISQDGSIPQLLHLASLTGVLKCICRHFKHSPASLPILQQPICSIPLGTWVPKIGESNGRPFAMLRANASLSDALSLLVQAEVSAVPIVDDNDSLLDIYCRSDITALAKDRAYAQIHLNELSIHQALQLTQEASASYGFFNGQRCHMCLGSDPLHKVMDRLAIPGVRRLVIVEAGSKRVEGIISLTDLFRFLLG</sequence>
<gene>
    <name evidence="1" type="ORF">L2E82_01547</name>
</gene>
<comment type="caution">
    <text evidence="1">The sequence shown here is derived from an EMBL/GenBank/DDBJ whole genome shotgun (WGS) entry which is preliminary data.</text>
</comment>
<name>A0ACB9H0H7_CICIN</name>
<protein>
    <submittedName>
        <fullName evidence="1">Uncharacterized protein</fullName>
    </submittedName>
</protein>